<organism evidence="8 9">
    <name type="scientific">Marinithermofilum abyssi</name>
    <dbReference type="NCBI Taxonomy" id="1571185"/>
    <lineage>
        <taxon>Bacteria</taxon>
        <taxon>Bacillati</taxon>
        <taxon>Bacillota</taxon>
        <taxon>Bacilli</taxon>
        <taxon>Bacillales</taxon>
        <taxon>Thermoactinomycetaceae</taxon>
        <taxon>Marinithermofilum</taxon>
    </lineage>
</organism>
<feature type="transmembrane region" description="Helical" evidence="7">
    <location>
        <begin position="465"/>
        <end position="485"/>
    </location>
</feature>
<keyword evidence="9" id="KW-1185">Reference proteome</keyword>
<comment type="subcellular location">
    <subcellularLocation>
        <location evidence="1">Membrane</location>
        <topology evidence="1">Multi-pass membrane protein</topology>
    </subcellularLocation>
</comment>
<feature type="transmembrane region" description="Helical" evidence="7">
    <location>
        <begin position="329"/>
        <end position="356"/>
    </location>
</feature>
<evidence type="ECO:0000313" key="8">
    <source>
        <dbReference type="EMBL" id="GGE07915.1"/>
    </source>
</evidence>
<dbReference type="EMBL" id="BMHQ01000002">
    <property type="protein sequence ID" value="GGE07915.1"/>
    <property type="molecule type" value="Genomic_DNA"/>
</dbReference>
<feature type="transmembrane region" description="Helical" evidence="7">
    <location>
        <begin position="42"/>
        <end position="61"/>
    </location>
</feature>
<evidence type="ECO:0000256" key="6">
    <source>
        <dbReference type="RuleBase" id="RU362091"/>
    </source>
</evidence>
<keyword evidence="3 7" id="KW-0812">Transmembrane</keyword>
<feature type="transmembrane region" description="Helical" evidence="7">
    <location>
        <begin position="184"/>
        <end position="203"/>
    </location>
</feature>
<dbReference type="PROSITE" id="PS50283">
    <property type="entry name" value="NA_SOLUT_SYMP_3"/>
    <property type="match status" value="1"/>
</dbReference>
<dbReference type="NCBIfam" id="TIGR00813">
    <property type="entry name" value="sss"/>
    <property type="match status" value="1"/>
</dbReference>
<dbReference type="GO" id="GO:0005886">
    <property type="term" value="C:plasma membrane"/>
    <property type="evidence" value="ECO:0007669"/>
    <property type="project" value="TreeGrafter"/>
</dbReference>
<dbReference type="RefSeq" id="WP_188646471.1">
    <property type="nucleotide sequence ID" value="NZ_BMHQ01000002.1"/>
</dbReference>
<comment type="similarity">
    <text evidence="2 6">Belongs to the sodium:solute symporter (SSF) (TC 2.A.21) family.</text>
</comment>
<evidence type="ECO:0000256" key="3">
    <source>
        <dbReference type="ARBA" id="ARBA00022692"/>
    </source>
</evidence>
<feature type="transmembrane region" description="Helical" evidence="7">
    <location>
        <begin position="238"/>
        <end position="260"/>
    </location>
</feature>
<evidence type="ECO:0000256" key="4">
    <source>
        <dbReference type="ARBA" id="ARBA00022989"/>
    </source>
</evidence>
<proteinExistence type="inferred from homology"/>
<dbReference type="InterPro" id="IPR001734">
    <property type="entry name" value="Na/solute_symporter"/>
</dbReference>
<comment type="caution">
    <text evidence="8">The sequence shown here is derived from an EMBL/GenBank/DDBJ whole genome shotgun (WGS) entry which is preliminary data.</text>
</comment>
<gene>
    <name evidence="8" type="ORF">GCM10011571_06460</name>
</gene>
<evidence type="ECO:0000313" key="9">
    <source>
        <dbReference type="Proteomes" id="UP000625210"/>
    </source>
</evidence>
<feature type="transmembrane region" description="Helical" evidence="7">
    <location>
        <begin position="377"/>
        <end position="396"/>
    </location>
</feature>
<dbReference type="GO" id="GO:0005412">
    <property type="term" value="F:D-glucose:sodium symporter activity"/>
    <property type="evidence" value="ECO:0007669"/>
    <property type="project" value="TreeGrafter"/>
</dbReference>
<evidence type="ECO:0000256" key="1">
    <source>
        <dbReference type="ARBA" id="ARBA00004141"/>
    </source>
</evidence>
<dbReference type="InterPro" id="IPR038377">
    <property type="entry name" value="Na/Glc_symporter_sf"/>
</dbReference>
<dbReference type="Pfam" id="PF00474">
    <property type="entry name" value="SSF"/>
    <property type="match status" value="1"/>
</dbReference>
<accession>A0A8J2YCG9</accession>
<name>A0A8J2YCG9_9BACL</name>
<protein>
    <submittedName>
        <fullName evidence="8">Sodium:solute symporter</fullName>
    </submittedName>
</protein>
<evidence type="ECO:0000256" key="5">
    <source>
        <dbReference type="ARBA" id="ARBA00023136"/>
    </source>
</evidence>
<evidence type="ECO:0000256" key="7">
    <source>
        <dbReference type="SAM" id="Phobius"/>
    </source>
</evidence>
<feature type="transmembrane region" description="Helical" evidence="7">
    <location>
        <begin position="434"/>
        <end position="453"/>
    </location>
</feature>
<feature type="transmembrane region" description="Helical" evidence="7">
    <location>
        <begin position="517"/>
        <end position="534"/>
    </location>
</feature>
<feature type="transmembrane region" description="Helical" evidence="7">
    <location>
        <begin position="408"/>
        <end position="427"/>
    </location>
</feature>
<feature type="transmembrane region" description="Helical" evidence="7">
    <location>
        <begin position="13"/>
        <end position="30"/>
    </location>
</feature>
<sequence>MGKTLVHTVPIDYVMIAFIFVFVLGIGFLLKNRTKTGEDFFLSGRSIPAWITSLAFLSANLGALEVLGMAASGAQYGGTHFYWMGAMPAMLFLGVYMMPFYYATKVRSVPEYLKLRYNEATRGFNAISFAVMTILVSGISLYSMGLIFQVLVGWSLTTSIFVSAVVVLIYVAMGGLTSSIFTEVIQFFLIWLGLLLIPVLGMVELGGWDQMVSRLPHGFAHVWSHMGTPDSNAMGIDWLGVVLGLGFVLSFGYWTTDFLVVQRALAAKNLRAAQNTPIYAAYFKMIVPFLVIIPGLMAVALIPDIGKAGGPSYNLALPLLMERYYPPGLMGLGLTAMLASFMSGMAGNVTAFTTVWTYDIYQAYIKKDASDAHYVKVGRWAVVIGVIVSIGTAYIAADFPSIMDYTQLLFSFFNAPLFATFLFGMFWKRTTPWGGFWGLLAGTLAAVLLYVLIPEGYFASDQAGNFWRAWAWVAAAVVTVLVSLFTKPKPESELKGVVYGLTEKVTYAGHAWYKRPGIQALMVCVLLVFLNILFW</sequence>
<dbReference type="CDD" id="cd11478">
    <property type="entry name" value="SLC5sbd_u2"/>
    <property type="match status" value="1"/>
</dbReference>
<dbReference type="PANTHER" id="PTHR11819:SF195">
    <property type="entry name" value="SODIUM_GLUCOSE COTRANSPORTER 4"/>
    <property type="match status" value="1"/>
</dbReference>
<feature type="transmembrane region" description="Helical" evidence="7">
    <location>
        <begin position="124"/>
        <end position="145"/>
    </location>
</feature>
<reference evidence="8" key="2">
    <citation type="submission" date="2020-09" db="EMBL/GenBank/DDBJ databases">
        <authorList>
            <person name="Sun Q."/>
            <person name="Zhou Y."/>
        </authorList>
    </citation>
    <scope>NUCLEOTIDE SEQUENCE</scope>
    <source>
        <strain evidence="8">CGMCC 1.15179</strain>
    </source>
</reference>
<evidence type="ECO:0000256" key="2">
    <source>
        <dbReference type="ARBA" id="ARBA00006434"/>
    </source>
</evidence>
<dbReference type="PROSITE" id="PS00456">
    <property type="entry name" value="NA_SOLUT_SYMP_1"/>
    <property type="match status" value="1"/>
</dbReference>
<keyword evidence="4 7" id="KW-1133">Transmembrane helix</keyword>
<feature type="transmembrane region" description="Helical" evidence="7">
    <location>
        <begin position="151"/>
        <end position="172"/>
    </location>
</feature>
<dbReference type="InterPro" id="IPR018212">
    <property type="entry name" value="Na/solute_symporter_CS"/>
</dbReference>
<dbReference type="Proteomes" id="UP000625210">
    <property type="component" value="Unassembled WGS sequence"/>
</dbReference>
<reference evidence="8" key="1">
    <citation type="journal article" date="2014" name="Int. J. Syst. Evol. Microbiol.">
        <title>Complete genome sequence of Corynebacterium casei LMG S-19264T (=DSM 44701T), isolated from a smear-ripened cheese.</title>
        <authorList>
            <consortium name="US DOE Joint Genome Institute (JGI-PGF)"/>
            <person name="Walter F."/>
            <person name="Albersmeier A."/>
            <person name="Kalinowski J."/>
            <person name="Ruckert C."/>
        </authorList>
    </citation>
    <scope>NUCLEOTIDE SEQUENCE</scope>
    <source>
        <strain evidence="8">CGMCC 1.15179</strain>
    </source>
</reference>
<keyword evidence="5 7" id="KW-0472">Membrane</keyword>
<feature type="transmembrane region" description="Helical" evidence="7">
    <location>
        <begin position="81"/>
        <end position="103"/>
    </location>
</feature>
<dbReference type="AlphaFoldDB" id="A0A8J2YCG9"/>
<dbReference type="Gene3D" id="1.20.1730.10">
    <property type="entry name" value="Sodium/glucose cotransporter"/>
    <property type="match status" value="1"/>
</dbReference>
<dbReference type="PANTHER" id="PTHR11819">
    <property type="entry name" value="SOLUTE CARRIER FAMILY 5"/>
    <property type="match status" value="1"/>
</dbReference>
<feature type="transmembrane region" description="Helical" evidence="7">
    <location>
        <begin position="281"/>
        <end position="302"/>
    </location>
</feature>